<proteinExistence type="predicted"/>
<protein>
    <submittedName>
        <fullName evidence="1">Uncharacterized protein</fullName>
    </submittedName>
</protein>
<reference evidence="1 2" key="1">
    <citation type="journal article" date="2010" name="Virol. J.">
        <title>Genomes of the T4-related bacteriophages as windows on microbial genome evolution.</title>
        <authorList>
            <person name="Petrov V.M."/>
            <person name="Ratnayaka S."/>
            <person name="Nolan J.M."/>
            <person name="Miller E.S."/>
            <person name="Karam J.D."/>
        </authorList>
    </citation>
    <scope>NUCLEOTIDE SEQUENCE [LARGE SCALE GENOMIC DNA]</scope>
    <source>
        <strain evidence="1">Acj133</strain>
    </source>
</reference>
<evidence type="ECO:0000313" key="2">
    <source>
        <dbReference type="Proteomes" id="UP000000330"/>
    </source>
</evidence>
<dbReference type="Proteomes" id="UP000000330">
    <property type="component" value="Segment"/>
</dbReference>
<dbReference type="GeneID" id="10323092"/>
<dbReference type="KEGG" id="vg:10323092"/>
<gene>
    <name evidence="1" type="ORF">Acj133p105</name>
</gene>
<organism evidence="1 2">
    <name type="scientific">Acinetobacter phage 133</name>
    <dbReference type="NCBI Taxonomy" id="2919552"/>
    <lineage>
        <taxon>Viruses</taxon>
        <taxon>Duplodnaviria</taxon>
        <taxon>Heunggongvirae</taxon>
        <taxon>Uroviricota</taxon>
        <taxon>Caudoviricetes</taxon>
        <taxon>Pantevenvirales</taxon>
        <taxon>Straboviridae</taxon>
        <taxon>Tevenvirinae</taxon>
        <taxon>Centumtrigintavirus</taxon>
        <taxon>Centumtrigintavirus cv133</taxon>
        <taxon>Acinetobacter virus 133</taxon>
    </lineage>
</organism>
<accession>D9I639</accession>
<evidence type="ECO:0000313" key="1">
    <source>
        <dbReference type="EMBL" id="ADJ19420.1"/>
    </source>
</evidence>
<keyword evidence="2" id="KW-1185">Reference proteome</keyword>
<sequence>MQTNQSALAKHWVELAGLSANKTTRVIASFDGPYKVNLARLKEFEQHMLEHDVTYTGFAYLGHMTEQEFYSEEVPP</sequence>
<dbReference type="EMBL" id="HM114315">
    <property type="protein sequence ID" value="ADJ19420.1"/>
    <property type="molecule type" value="Genomic_DNA"/>
</dbReference>
<dbReference type="RefSeq" id="YP_004300686.1">
    <property type="nucleotide sequence ID" value="NC_015250.1"/>
</dbReference>
<name>D9I639_9CAUD</name>